<proteinExistence type="predicted"/>
<accession>A0A165ZZ03</accession>
<dbReference type="EMBL" id="KV426139">
    <property type="protein sequence ID" value="KZV86989.1"/>
    <property type="molecule type" value="Genomic_DNA"/>
</dbReference>
<dbReference type="AlphaFoldDB" id="A0A165ZZ03"/>
<evidence type="ECO:0000313" key="1">
    <source>
        <dbReference type="EMBL" id="KZV86989.1"/>
    </source>
</evidence>
<protein>
    <submittedName>
        <fullName evidence="1">Uncharacterized protein</fullName>
    </submittedName>
</protein>
<reference evidence="1 2" key="1">
    <citation type="journal article" date="2016" name="Mol. Biol. Evol.">
        <title>Comparative Genomics of Early-Diverging Mushroom-Forming Fungi Provides Insights into the Origins of Lignocellulose Decay Capabilities.</title>
        <authorList>
            <person name="Nagy L.G."/>
            <person name="Riley R."/>
            <person name="Tritt A."/>
            <person name="Adam C."/>
            <person name="Daum C."/>
            <person name="Floudas D."/>
            <person name="Sun H."/>
            <person name="Yadav J.S."/>
            <person name="Pangilinan J."/>
            <person name="Larsson K.H."/>
            <person name="Matsuura K."/>
            <person name="Barry K."/>
            <person name="Labutti K."/>
            <person name="Kuo R."/>
            <person name="Ohm R.A."/>
            <person name="Bhattacharya S.S."/>
            <person name="Shirouzu T."/>
            <person name="Yoshinaga Y."/>
            <person name="Martin F.M."/>
            <person name="Grigoriev I.V."/>
            <person name="Hibbett D.S."/>
        </authorList>
    </citation>
    <scope>NUCLEOTIDE SEQUENCE [LARGE SCALE GENOMIC DNA]</scope>
    <source>
        <strain evidence="1 2">HHB12029</strain>
    </source>
</reference>
<sequence length="92" mass="9981">MDQAYMDKKIVDLSDAELVNLSFLGPNVAPGIKRLVEKLPASAISPISPTISEAETLYSELNIDSTALTVVAPDLISQYVRNFYYHGVPSAP</sequence>
<gene>
    <name evidence="1" type="ORF">EXIGLDRAFT_774114</name>
</gene>
<keyword evidence="2" id="KW-1185">Reference proteome</keyword>
<evidence type="ECO:0000313" key="2">
    <source>
        <dbReference type="Proteomes" id="UP000077266"/>
    </source>
</evidence>
<organism evidence="1 2">
    <name type="scientific">Exidia glandulosa HHB12029</name>
    <dbReference type="NCBI Taxonomy" id="1314781"/>
    <lineage>
        <taxon>Eukaryota</taxon>
        <taxon>Fungi</taxon>
        <taxon>Dikarya</taxon>
        <taxon>Basidiomycota</taxon>
        <taxon>Agaricomycotina</taxon>
        <taxon>Agaricomycetes</taxon>
        <taxon>Auriculariales</taxon>
        <taxon>Exidiaceae</taxon>
        <taxon>Exidia</taxon>
    </lineage>
</organism>
<dbReference type="Proteomes" id="UP000077266">
    <property type="component" value="Unassembled WGS sequence"/>
</dbReference>
<name>A0A165ZZ03_EXIGL</name>
<dbReference type="OrthoDB" id="3364808at2759"/>
<dbReference type="InParanoid" id="A0A165ZZ03"/>